<feature type="transmembrane region" description="Helical" evidence="1">
    <location>
        <begin position="72"/>
        <end position="94"/>
    </location>
</feature>
<name>X0SBG2_9ZZZZ</name>
<keyword evidence="1" id="KW-1133">Transmembrane helix</keyword>
<dbReference type="AlphaFoldDB" id="X0SBG2"/>
<accession>X0SBG2</accession>
<protein>
    <submittedName>
        <fullName evidence="2">Uncharacterized protein</fullName>
    </submittedName>
</protein>
<reference evidence="2" key="1">
    <citation type="journal article" date="2014" name="Front. Microbiol.">
        <title>High frequency of phylogenetically diverse reductive dehalogenase-homologous genes in deep subseafloor sedimentary metagenomes.</title>
        <authorList>
            <person name="Kawai M."/>
            <person name="Futagami T."/>
            <person name="Toyoda A."/>
            <person name="Takaki Y."/>
            <person name="Nishi S."/>
            <person name="Hori S."/>
            <person name="Arai W."/>
            <person name="Tsubouchi T."/>
            <person name="Morono Y."/>
            <person name="Uchiyama I."/>
            <person name="Ito T."/>
            <person name="Fujiyama A."/>
            <person name="Inagaki F."/>
            <person name="Takami H."/>
        </authorList>
    </citation>
    <scope>NUCLEOTIDE SEQUENCE</scope>
    <source>
        <strain evidence="2">Expedition CK06-06</strain>
    </source>
</reference>
<sequence>MGSRLDLFLQQNNEKRAQHRKNCEKYGTTVVREFLSSGASYPDDQFRIVAKAWLKEKEERAIAKRHKITTRISIFAIIVALFIGICASGVSLYVSLKNQKLSESQEQEVHTIE</sequence>
<keyword evidence="1" id="KW-0472">Membrane</keyword>
<organism evidence="2">
    <name type="scientific">marine sediment metagenome</name>
    <dbReference type="NCBI Taxonomy" id="412755"/>
    <lineage>
        <taxon>unclassified sequences</taxon>
        <taxon>metagenomes</taxon>
        <taxon>ecological metagenomes</taxon>
    </lineage>
</organism>
<evidence type="ECO:0000313" key="2">
    <source>
        <dbReference type="EMBL" id="GAF73257.1"/>
    </source>
</evidence>
<evidence type="ECO:0000256" key="1">
    <source>
        <dbReference type="SAM" id="Phobius"/>
    </source>
</evidence>
<proteinExistence type="predicted"/>
<keyword evidence="1" id="KW-0812">Transmembrane</keyword>
<gene>
    <name evidence="2" type="ORF">S01H1_17584</name>
</gene>
<dbReference type="EMBL" id="BARS01009339">
    <property type="protein sequence ID" value="GAF73257.1"/>
    <property type="molecule type" value="Genomic_DNA"/>
</dbReference>
<comment type="caution">
    <text evidence="2">The sequence shown here is derived from an EMBL/GenBank/DDBJ whole genome shotgun (WGS) entry which is preliminary data.</text>
</comment>